<comment type="subcellular location">
    <subcellularLocation>
        <location evidence="1">Lysosome</location>
    </subcellularLocation>
    <subcellularLocation>
        <location evidence="2">Secreted</location>
    </subcellularLocation>
</comment>
<name>A0A8C2QF35_CRIGR</name>
<dbReference type="GO" id="GO:1900426">
    <property type="term" value="P:positive regulation of defense response to bacterium"/>
    <property type="evidence" value="ECO:0007669"/>
    <property type="project" value="Ensembl"/>
</dbReference>
<feature type="disulfide bond" evidence="17">
    <location>
        <begin position="311"/>
        <end position="328"/>
    </location>
</feature>
<dbReference type="GO" id="GO:0045766">
    <property type="term" value="P:positive regulation of angiogenesis"/>
    <property type="evidence" value="ECO:0007669"/>
    <property type="project" value="Ensembl"/>
</dbReference>
<feature type="disulfide bond" evidence="17">
    <location>
        <begin position="145"/>
        <end position="161"/>
    </location>
</feature>
<evidence type="ECO:0000256" key="6">
    <source>
        <dbReference type="ARBA" id="ARBA00022729"/>
    </source>
</evidence>
<dbReference type="GO" id="GO:0051087">
    <property type="term" value="F:protein-folding chaperone binding"/>
    <property type="evidence" value="ECO:0007669"/>
    <property type="project" value="Ensembl"/>
</dbReference>
<evidence type="ECO:0000256" key="7">
    <source>
        <dbReference type="ARBA" id="ARBA00022737"/>
    </source>
</evidence>
<dbReference type="GO" id="GO:0007041">
    <property type="term" value="P:lysosomal transport"/>
    <property type="evidence" value="ECO:0007669"/>
    <property type="project" value="Ensembl"/>
</dbReference>
<dbReference type="RefSeq" id="XP_027283782.1">
    <property type="nucleotide sequence ID" value="XM_027427981.1"/>
</dbReference>
<dbReference type="GO" id="GO:0010595">
    <property type="term" value="P:positive regulation of endothelial cell migration"/>
    <property type="evidence" value="ECO:0007669"/>
    <property type="project" value="Ensembl"/>
</dbReference>
<reference evidence="23" key="3">
    <citation type="submission" date="2025-04" db="UniProtKB">
        <authorList>
            <consortium name="RefSeq"/>
        </authorList>
    </citation>
    <scope>IDENTIFICATION</scope>
    <source>
        <strain evidence="23">17A/GY</strain>
        <tissue evidence="23">Liver</tissue>
    </source>
</reference>
<evidence type="ECO:0000256" key="5">
    <source>
        <dbReference type="ARBA" id="ARBA00022525"/>
    </source>
</evidence>
<evidence type="ECO:0000256" key="10">
    <source>
        <dbReference type="ARBA" id="ARBA00023228"/>
    </source>
</evidence>
<dbReference type="GO" id="GO:0005802">
    <property type="term" value="C:trans-Golgi network"/>
    <property type="evidence" value="ECO:0007669"/>
    <property type="project" value="Ensembl"/>
</dbReference>
<dbReference type="GO" id="GO:0150053">
    <property type="term" value="C:cerebellar climbing fiber to Purkinje cell synapse"/>
    <property type="evidence" value="ECO:0007669"/>
    <property type="project" value="Ensembl"/>
</dbReference>
<dbReference type="GO" id="GO:0050821">
    <property type="term" value="P:protein stabilization"/>
    <property type="evidence" value="ECO:0007669"/>
    <property type="project" value="Ensembl"/>
</dbReference>
<sequence>MPPRECGPRSRQTMWTLVSWLAFMAGLVAGTQCPDGQSCPIVCCLDPGGASYSCCNPILDTLPMVMSDRLSGICQVHDHCPGSYSCLLTVSGTSSCCPFPKGISCGDGYHCCPRGFHCSSDGTTCFRHSDSLLRAVQCPGSQFECPESSTCCVMLDGSWGCCPMPQASCCEDKIHCCPHGAFCDMIHTECISPRGTHPLLKKFPAQRKSRAVALHFSVVCPDAQTQCPDDSTCCELPSGKYGCCPMPNAVCCSDHLHCCPQDTVCDLIQSKCLSKKSTTYLLSRLFGNPVPILKEVECDSEVSCPDGYTCCYLTIGSWGCCPFSKAVCCEDHIHCCPEGFHCHTETGTCEMGGLRVPWMKKVKAPLSLLDAEIFQSDVPCDDFTVCPPDNTCCRLSSGGWGCCPIPEAVCCADHQHCCPKGFTCTAEGYCQGGNRMVAVLEKIHPHETFLSQIGDNNCDQHTSCPVGQTCCPSLKGDWACCQLPHAVCCEDRQHCCPTGYICNVKARTCEKAVNSIQIPVHLTLGPQVGEVECGTGHYCHDGQTCCRNSQGGWACCPYLEGTCCADGHHCCPIGFHCSVKGTKCFRRKIPHWDTSLTNPAPRQLL</sequence>
<dbReference type="GeneID" id="100756647"/>
<feature type="domain" description="Granulins" evidence="19">
    <location>
        <begin position="329"/>
        <end position="342"/>
    </location>
</feature>
<dbReference type="GO" id="GO:0050679">
    <property type="term" value="P:positive regulation of epithelial cell proliferation"/>
    <property type="evidence" value="ECO:0007669"/>
    <property type="project" value="Ensembl"/>
</dbReference>
<evidence type="ECO:0000259" key="19">
    <source>
        <dbReference type="PROSITE" id="PS00799"/>
    </source>
</evidence>
<evidence type="ECO:0000256" key="18">
    <source>
        <dbReference type="SAM" id="SignalP"/>
    </source>
</evidence>
<dbReference type="GO" id="GO:0060041">
    <property type="term" value="P:retina development in camera-type eye"/>
    <property type="evidence" value="ECO:0007669"/>
    <property type="project" value="Ensembl"/>
</dbReference>
<dbReference type="SMART" id="SM00289">
    <property type="entry name" value="WR1"/>
    <property type="match status" value="2"/>
</dbReference>
<evidence type="ECO:0000313" key="20">
    <source>
        <dbReference type="Ensembl" id="ENSCGRP00001006971.1"/>
    </source>
</evidence>
<evidence type="ECO:0000256" key="3">
    <source>
        <dbReference type="ARBA" id="ARBA00010093"/>
    </source>
</evidence>
<evidence type="ECO:0000313" key="21">
    <source>
        <dbReference type="Proteomes" id="UP000694386"/>
    </source>
</evidence>
<comment type="function">
    <text evidence="12">Secreted protein that acts as a key regulator of lysosomal function and as a growth factor involved in inflammation, wound healing and cell proliferation. Regulates protein trafficking to lysosomes, and also the activity of lysosomal enzymes. Also facilitates the acidification of lysosomes, causing degradation of mature CTSD by CTSB. In addition, functions as a wound-related growth factor that acts directly on dermal fibroblasts and endothelial cells to promote division, migration and the formation of capillary-like tubule structures. Also promotes epithelial cell proliferation by blocking TNF-mediated neutrophil activation preventing release of oxidants and proteases. Moreover, modulates inflammation in neurons by preserving neurons survival, axonal outgrowth and neuronal integrity.</text>
</comment>
<dbReference type="GO" id="GO:1905146">
    <property type="term" value="P:lysosomal protein catabolic process"/>
    <property type="evidence" value="ECO:0007669"/>
    <property type="project" value="Ensembl"/>
</dbReference>
<dbReference type="GO" id="GO:0048680">
    <property type="term" value="P:positive regulation of axon regeneration"/>
    <property type="evidence" value="ECO:0007669"/>
    <property type="project" value="Ensembl"/>
</dbReference>
<dbReference type="Proteomes" id="UP000694386">
    <property type="component" value="Unplaced"/>
</dbReference>
<dbReference type="GO" id="GO:0035641">
    <property type="term" value="P:locomotory exploration behavior"/>
    <property type="evidence" value="ECO:0007669"/>
    <property type="project" value="Ensembl"/>
</dbReference>
<keyword evidence="4" id="KW-0202">Cytokine</keyword>
<dbReference type="GO" id="GO:0007566">
    <property type="term" value="P:embryo implantation"/>
    <property type="evidence" value="ECO:0007669"/>
    <property type="project" value="Ensembl"/>
</dbReference>
<dbReference type="AlphaFoldDB" id="A0A8C2QF35"/>
<dbReference type="GO" id="GO:0005783">
    <property type="term" value="C:endoplasmic reticulum"/>
    <property type="evidence" value="ECO:0007669"/>
    <property type="project" value="Ensembl"/>
</dbReference>
<feature type="disulfide bond" evidence="17">
    <location>
        <begin position="298"/>
        <end position="310"/>
    </location>
</feature>
<feature type="disulfide bond" evidence="17">
    <location>
        <begin position="380"/>
        <end position="392"/>
    </location>
</feature>
<dbReference type="GO" id="GO:0007042">
    <property type="term" value="P:lysosomal lumen acidification"/>
    <property type="evidence" value="ECO:0007669"/>
    <property type="project" value="Ensembl"/>
</dbReference>
<evidence type="ECO:0000256" key="16">
    <source>
        <dbReference type="ARBA" id="ARBA00081961"/>
    </source>
</evidence>
<dbReference type="GO" id="GO:1904075">
    <property type="term" value="P:positive regulation of trophectodermal cell proliferation"/>
    <property type="evidence" value="ECO:0007669"/>
    <property type="project" value="Ensembl"/>
</dbReference>
<dbReference type="GO" id="GO:0043524">
    <property type="term" value="P:negative regulation of neuron apoptotic process"/>
    <property type="evidence" value="ECO:0007669"/>
    <property type="project" value="Ensembl"/>
</dbReference>
<evidence type="ECO:0000256" key="13">
    <source>
        <dbReference type="ARBA" id="ARBA00059698"/>
    </source>
</evidence>
<evidence type="ECO:0000256" key="11">
    <source>
        <dbReference type="ARBA" id="ARBA00056087"/>
    </source>
</evidence>
<feature type="domain" description="Granulins" evidence="19">
    <location>
        <begin position="564"/>
        <end position="577"/>
    </location>
</feature>
<evidence type="ECO:0000256" key="8">
    <source>
        <dbReference type="ARBA" id="ARBA00023157"/>
    </source>
</evidence>
<dbReference type="GO" id="GO:1905673">
    <property type="term" value="P:positive regulation of lysosome organization"/>
    <property type="evidence" value="ECO:0007669"/>
    <property type="project" value="Ensembl"/>
</dbReference>
<dbReference type="InterPro" id="IPR039036">
    <property type="entry name" value="Granulin_fam"/>
</dbReference>
<feature type="disulfide bond" evidence="17">
    <location>
        <begin position="304"/>
        <end position="320"/>
    </location>
</feature>
<dbReference type="PROSITE" id="PS00799">
    <property type="entry name" value="GRANULINS"/>
    <property type="match status" value="7"/>
</dbReference>
<feature type="domain" description="Granulins" evidence="19">
    <location>
        <begin position="170"/>
        <end position="183"/>
    </location>
</feature>
<reference evidence="22" key="2">
    <citation type="journal article" date="2020" name="Biotechnol. Bioeng.">
        <title>Chromosome-scale scaffolds for the Chinese hamster reference genome assembly to facilitate the study of the CHO epigenome.</title>
        <authorList>
            <person name="Hilliard W."/>
            <person name="MacDonald M."/>
            <person name="Lee K.H."/>
        </authorList>
    </citation>
    <scope>NUCLEOTIDE SEQUENCE [LARGE SCALE GENOMIC DNA]</scope>
    <source>
        <strain evidence="22">17A/GY</strain>
    </source>
</reference>
<dbReference type="Ensembl" id="ENSCGRT00001010965.1">
    <property type="protein sequence ID" value="ENSCGRP00001006971.1"/>
    <property type="gene ID" value="ENSCGRG00001009446.1"/>
</dbReference>
<organism evidence="20 21">
    <name type="scientific">Cricetulus griseus</name>
    <name type="common">Chinese hamster</name>
    <name type="synonym">Cricetulus barabensis griseus</name>
    <dbReference type="NCBI Taxonomy" id="10029"/>
    <lineage>
        <taxon>Eukaryota</taxon>
        <taxon>Metazoa</taxon>
        <taxon>Chordata</taxon>
        <taxon>Craniata</taxon>
        <taxon>Vertebrata</taxon>
        <taxon>Euteleostomi</taxon>
        <taxon>Mammalia</taxon>
        <taxon>Eutheria</taxon>
        <taxon>Euarchontoglires</taxon>
        <taxon>Glires</taxon>
        <taxon>Rodentia</taxon>
        <taxon>Myomorpha</taxon>
        <taxon>Muroidea</taxon>
        <taxon>Cricetidae</taxon>
        <taxon>Cricetinae</taxon>
        <taxon>Cricetulus</taxon>
    </lineage>
</organism>
<dbReference type="GO" id="GO:0001835">
    <property type="term" value="P:blastocyst hatching"/>
    <property type="evidence" value="ECO:0007669"/>
    <property type="project" value="Ensembl"/>
</dbReference>
<feature type="disulfide bond" evidence="17">
    <location>
        <begin position="386"/>
        <end position="402"/>
    </location>
</feature>
<dbReference type="GO" id="GO:0002282">
    <property type="term" value="P:microglial cell activation involved in immune response"/>
    <property type="evidence" value="ECO:0007669"/>
    <property type="project" value="Ensembl"/>
</dbReference>
<dbReference type="GO" id="GO:0050673">
    <property type="term" value="P:epithelial cell proliferation"/>
    <property type="evidence" value="ECO:0007669"/>
    <property type="project" value="Ensembl"/>
</dbReference>
<proteinExistence type="inferred from homology"/>
<feature type="chain" id="PRO_5044679239" description="Progranulin" evidence="18">
    <location>
        <begin position="31"/>
        <end position="605"/>
    </location>
</feature>
<keyword evidence="6 18" id="KW-0732">Signal</keyword>
<dbReference type="GO" id="GO:0005886">
    <property type="term" value="C:plasma membrane"/>
    <property type="evidence" value="ECO:0007669"/>
    <property type="project" value="Ensembl"/>
</dbReference>
<dbReference type="GO" id="GO:0060266">
    <property type="term" value="P:negative regulation of respiratory burst involved in inflammatory response"/>
    <property type="evidence" value="ECO:0007669"/>
    <property type="project" value="Ensembl"/>
</dbReference>
<keyword evidence="22" id="KW-1185">Reference proteome</keyword>
<feature type="signal peptide" evidence="18">
    <location>
        <begin position="1"/>
        <end position="30"/>
    </location>
</feature>
<dbReference type="GO" id="GO:0099558">
    <property type="term" value="P:maintenance of synapse structure"/>
    <property type="evidence" value="ECO:0007669"/>
    <property type="project" value="Ensembl"/>
</dbReference>
<dbReference type="InterPro" id="IPR006150">
    <property type="entry name" value="Cys_repeat_1"/>
</dbReference>
<evidence type="ECO:0000256" key="12">
    <source>
        <dbReference type="ARBA" id="ARBA00058126"/>
    </source>
</evidence>
<dbReference type="GO" id="GO:0005770">
    <property type="term" value="C:late endosome"/>
    <property type="evidence" value="ECO:0007669"/>
    <property type="project" value="Ensembl"/>
</dbReference>
<dbReference type="GO" id="GO:0002265">
    <property type="term" value="P:astrocyte activation involved in immune response"/>
    <property type="evidence" value="ECO:0007669"/>
    <property type="project" value="Ensembl"/>
</dbReference>
<comment type="similarity">
    <text evidence="3">Belongs to the granulin family.</text>
</comment>
<evidence type="ECO:0000256" key="9">
    <source>
        <dbReference type="ARBA" id="ARBA00023180"/>
    </source>
</evidence>
<keyword evidence="9" id="KW-0325">Glycoprotein</keyword>
<feature type="disulfide bond" evidence="17">
    <location>
        <begin position="411"/>
        <end position="424"/>
    </location>
</feature>
<protein>
    <recommendedName>
        <fullName evidence="14">Progranulin</fullName>
    </recommendedName>
    <alternativeName>
        <fullName evidence="15">Acrogranin</fullName>
    </alternativeName>
    <alternativeName>
        <fullName evidence="16">Proepithelin</fullName>
    </alternativeName>
</protein>
<feature type="disulfide bond" evidence="17">
    <location>
        <begin position="138"/>
        <end position="151"/>
    </location>
</feature>
<feature type="disulfide bond" evidence="17">
    <location>
        <begin position="329"/>
        <end position="342"/>
    </location>
</feature>
<keyword evidence="7" id="KW-0677">Repeat</keyword>
<evidence type="ECO:0000256" key="1">
    <source>
        <dbReference type="ARBA" id="ARBA00004371"/>
    </source>
</evidence>
<evidence type="ECO:0000256" key="4">
    <source>
        <dbReference type="ARBA" id="ARBA00022514"/>
    </source>
</evidence>
<comment type="function">
    <text evidence="11">Inhibits epithelial cell proliferation and induces epithelial cells to secrete IL-8.</text>
</comment>
<keyword evidence="10" id="KW-0458">Lysosome</keyword>
<keyword evidence="8 17" id="KW-1015">Disulfide bond</keyword>
<dbReference type="GO" id="GO:1903979">
    <property type="term" value="P:negative regulation of microglial cell activation"/>
    <property type="evidence" value="ECO:0007669"/>
    <property type="project" value="Ensembl"/>
</dbReference>
<dbReference type="GO" id="GO:1903334">
    <property type="term" value="P:positive regulation of protein folding"/>
    <property type="evidence" value="ECO:0007669"/>
    <property type="project" value="Ensembl"/>
</dbReference>
<dbReference type="RefSeq" id="XP_003504550.1">
    <property type="nucleotide sequence ID" value="XM_003504502.4"/>
</dbReference>
<feature type="domain" description="Granulins" evidence="19">
    <location>
        <begin position="105"/>
        <end position="118"/>
    </location>
</feature>
<dbReference type="KEGG" id="cge:100756647"/>
<evidence type="ECO:0000313" key="23">
    <source>
        <dbReference type="RefSeq" id="XP_027283782.1"/>
    </source>
</evidence>
<dbReference type="OrthoDB" id="5854875at2759"/>
<dbReference type="SMR" id="A0A8C2QF35"/>
<dbReference type="PANTHER" id="PTHR12274">
    <property type="entry name" value="GRANULIN"/>
    <property type="match status" value="1"/>
</dbReference>
<dbReference type="GO" id="GO:0005125">
    <property type="term" value="F:cytokine activity"/>
    <property type="evidence" value="ECO:0007669"/>
    <property type="project" value="UniProtKB-KW"/>
</dbReference>
<keyword evidence="5" id="KW-0964">Secreted</keyword>
<dbReference type="SUPFAM" id="SSF57277">
    <property type="entry name" value="Granulin repeat"/>
    <property type="match status" value="6"/>
</dbReference>
<evidence type="ECO:0000256" key="14">
    <source>
        <dbReference type="ARBA" id="ARBA00072161"/>
    </source>
</evidence>
<comment type="function">
    <text evidence="13">Stabilizes CTSD through interaction with CTSD leading to maintain its aspartic-type peptidase activity.</text>
</comment>
<dbReference type="Proteomes" id="UP001108280">
    <property type="component" value="Chromosome 7"/>
</dbReference>
<dbReference type="Pfam" id="PF00396">
    <property type="entry name" value="Granulin"/>
    <property type="match status" value="7"/>
</dbReference>
<gene>
    <name evidence="20 23" type="primary">Grn</name>
</gene>
<dbReference type="PANTHER" id="PTHR12274:SF3">
    <property type="entry name" value="PROGRANULIN"/>
    <property type="match status" value="1"/>
</dbReference>
<dbReference type="CTD" id="2896"/>
<dbReference type="GO" id="GO:0106016">
    <property type="term" value="P:positive regulation of inflammatory response to wounding"/>
    <property type="evidence" value="ECO:0007669"/>
    <property type="project" value="Ensembl"/>
</dbReference>
<reference evidence="22" key="1">
    <citation type="journal article" date="2018" name="Biotechnol. Bioeng.">
        <title>A reference genome of the Chinese hamster based on a hybrid assembly strategy.</title>
        <authorList>
            <person name="Rupp O."/>
            <person name="MacDonald M.L."/>
            <person name="Li S."/>
            <person name="Dhiman H."/>
            <person name="Polson S."/>
            <person name="Griep S."/>
            <person name="Heffner K."/>
            <person name="Hernandez I."/>
            <person name="Brinkrolf K."/>
            <person name="Jadhav V."/>
            <person name="Samoudi M."/>
            <person name="Hao H."/>
            <person name="Kingham B."/>
            <person name="Goesmann A."/>
            <person name="Betenbaugh M.J."/>
            <person name="Lewis N.E."/>
            <person name="Borth N."/>
            <person name="Lee K.H."/>
        </authorList>
    </citation>
    <scope>NUCLEOTIDE SEQUENCE [LARGE SCALE GENOMIC DNA]</scope>
    <source>
        <strain evidence="22">17A/GY</strain>
    </source>
</reference>
<dbReference type="Gene3D" id="2.10.25.160">
    <property type="entry name" value="Granulin"/>
    <property type="match status" value="7"/>
</dbReference>
<accession>A0A8C2QF35</accession>
<evidence type="ECO:0000313" key="22">
    <source>
        <dbReference type="Proteomes" id="UP001108280"/>
    </source>
</evidence>
<dbReference type="GO" id="GO:0005615">
    <property type="term" value="C:extracellular space"/>
    <property type="evidence" value="ECO:0007669"/>
    <property type="project" value="UniProtKB-KW"/>
</dbReference>
<evidence type="ECO:0000256" key="17">
    <source>
        <dbReference type="PIRSR" id="PIRSR639036-50"/>
    </source>
</evidence>
<reference evidence="20" key="4">
    <citation type="submission" date="2025-05" db="UniProtKB">
        <authorList>
            <consortium name="Ensembl"/>
        </authorList>
    </citation>
    <scope>IDENTIFICATION</scope>
</reference>
<dbReference type="InterPro" id="IPR000118">
    <property type="entry name" value="Granulin"/>
</dbReference>
<feature type="domain" description="Granulins" evidence="19">
    <location>
        <begin position="489"/>
        <end position="502"/>
    </location>
</feature>
<feature type="disulfide bond" evidence="17">
    <location>
        <begin position="336"/>
        <end position="349"/>
    </location>
</feature>
<evidence type="ECO:0000256" key="2">
    <source>
        <dbReference type="ARBA" id="ARBA00004613"/>
    </source>
</evidence>
<dbReference type="GO" id="GO:0001834">
    <property type="term" value="P:trophectodermal cell proliferation"/>
    <property type="evidence" value="ECO:0007669"/>
    <property type="project" value="Ensembl"/>
</dbReference>
<feature type="domain" description="Granulins" evidence="19">
    <location>
        <begin position="411"/>
        <end position="424"/>
    </location>
</feature>
<feature type="disulfide bond" evidence="17">
    <location>
        <begin position="321"/>
        <end position="335"/>
    </location>
</feature>
<dbReference type="GO" id="GO:0005765">
    <property type="term" value="C:lysosomal membrane"/>
    <property type="evidence" value="ECO:0007669"/>
    <property type="project" value="Ensembl"/>
</dbReference>
<feature type="disulfide bond" evidence="17">
    <location>
        <begin position="418"/>
        <end position="430"/>
    </location>
</feature>
<dbReference type="GeneTree" id="ENSGT00470000042293"/>
<dbReference type="SMART" id="SM00277">
    <property type="entry name" value="GRAN"/>
    <property type="match status" value="7"/>
</dbReference>
<dbReference type="GO" id="GO:0043525">
    <property type="term" value="P:positive regulation of neuron apoptotic process"/>
    <property type="evidence" value="ECO:0007669"/>
    <property type="project" value="Ensembl"/>
</dbReference>
<feature type="domain" description="Granulins" evidence="19">
    <location>
        <begin position="252"/>
        <end position="265"/>
    </location>
</feature>
<dbReference type="GO" id="GO:1902564">
    <property type="term" value="P:negative regulation of neutrophil activation"/>
    <property type="evidence" value="ECO:0007669"/>
    <property type="project" value="Ensembl"/>
</dbReference>
<dbReference type="InterPro" id="IPR037277">
    <property type="entry name" value="Granulin_sf"/>
</dbReference>
<dbReference type="FunFam" id="2.10.25.160:FF:000004">
    <property type="entry name" value="Granulin precursor"/>
    <property type="match status" value="1"/>
</dbReference>
<evidence type="ECO:0000256" key="15">
    <source>
        <dbReference type="ARBA" id="ARBA00081408"/>
    </source>
</evidence>
<dbReference type="FunFam" id="2.10.25.160:FF:000001">
    <property type="entry name" value="Granulin precursor"/>
    <property type="match status" value="4"/>
</dbReference>